<gene>
    <name evidence="2" type="ORF">XENOCAPTIV_006750</name>
</gene>
<evidence type="ECO:0000313" key="3">
    <source>
        <dbReference type="Proteomes" id="UP001434883"/>
    </source>
</evidence>
<keyword evidence="3" id="KW-1185">Reference proteome</keyword>
<evidence type="ECO:0000256" key="1">
    <source>
        <dbReference type="SAM" id="MobiDB-lite"/>
    </source>
</evidence>
<name>A0ABV0R380_9TELE</name>
<dbReference type="Proteomes" id="UP001434883">
    <property type="component" value="Unassembled WGS sequence"/>
</dbReference>
<proteinExistence type="predicted"/>
<feature type="region of interest" description="Disordered" evidence="1">
    <location>
        <begin position="226"/>
        <end position="257"/>
    </location>
</feature>
<feature type="non-terminal residue" evidence="2">
    <location>
        <position position="1"/>
    </location>
</feature>
<organism evidence="2 3">
    <name type="scientific">Xenoophorus captivus</name>
    <dbReference type="NCBI Taxonomy" id="1517983"/>
    <lineage>
        <taxon>Eukaryota</taxon>
        <taxon>Metazoa</taxon>
        <taxon>Chordata</taxon>
        <taxon>Craniata</taxon>
        <taxon>Vertebrata</taxon>
        <taxon>Euteleostomi</taxon>
        <taxon>Actinopterygii</taxon>
        <taxon>Neopterygii</taxon>
        <taxon>Teleostei</taxon>
        <taxon>Neoteleostei</taxon>
        <taxon>Acanthomorphata</taxon>
        <taxon>Ovalentaria</taxon>
        <taxon>Atherinomorphae</taxon>
        <taxon>Cyprinodontiformes</taxon>
        <taxon>Goodeidae</taxon>
        <taxon>Xenoophorus</taxon>
    </lineage>
</organism>
<reference evidence="2 3" key="1">
    <citation type="submission" date="2021-06" db="EMBL/GenBank/DDBJ databases">
        <authorList>
            <person name="Palmer J.M."/>
        </authorList>
    </citation>
    <scope>NUCLEOTIDE SEQUENCE [LARGE SCALE GENOMIC DNA]</scope>
    <source>
        <strain evidence="2 3">XC_2019</strain>
        <tissue evidence="2">Muscle</tissue>
    </source>
</reference>
<comment type="caution">
    <text evidence="2">The sequence shown here is derived from an EMBL/GenBank/DDBJ whole genome shotgun (WGS) entry which is preliminary data.</text>
</comment>
<evidence type="ECO:0000313" key="2">
    <source>
        <dbReference type="EMBL" id="MEQ2202561.1"/>
    </source>
</evidence>
<protein>
    <submittedName>
        <fullName evidence="2">Uncharacterized protein</fullName>
    </submittedName>
</protein>
<feature type="compositionally biased region" description="Polar residues" evidence="1">
    <location>
        <begin position="185"/>
        <end position="197"/>
    </location>
</feature>
<sequence length="257" mass="28640">SIVAYQPAGDNSHSFEAVAVVKSFGVFLAGCVSGQGCEHLPLVLPSQPWPKKQDWNELSTCYDVCRSAWGDDLRSVYPGHSYLRPSDDVFYHPADCFLHSVDLWRGHYTHAIFHEHTVRLATRLHAFLFLHLSLHLFITIAISFRVGVDSDQEHSNEGQLHDDDSDFILNDANVSSMYADVTVSTDASGSRTINPKQSGAGPFNESRDRELDLAEHDVAIRGTRLVLPMEDPVEPPTTVTLPPPPSPPRSEPHRHRL</sequence>
<accession>A0ABV0R380</accession>
<feature type="region of interest" description="Disordered" evidence="1">
    <location>
        <begin position="185"/>
        <end position="205"/>
    </location>
</feature>
<dbReference type="EMBL" id="JAHRIN010033784">
    <property type="protein sequence ID" value="MEQ2202561.1"/>
    <property type="molecule type" value="Genomic_DNA"/>
</dbReference>